<accession>A0A8J6Y460</accession>
<dbReference type="Gene3D" id="2.130.10.10">
    <property type="entry name" value="YVTN repeat-like/Quinoprotein amine dehydrogenase"/>
    <property type="match status" value="1"/>
</dbReference>
<dbReference type="InterPro" id="IPR013783">
    <property type="entry name" value="Ig-like_fold"/>
</dbReference>
<reference evidence="2 3" key="1">
    <citation type="submission" date="2020-08" db="EMBL/GenBank/DDBJ databases">
        <title>Acidobacteriota in marine sediments use diverse sulfur dissimilation pathways.</title>
        <authorList>
            <person name="Wasmund K."/>
        </authorList>
    </citation>
    <scope>NUCLEOTIDE SEQUENCE [LARGE SCALE GENOMIC DNA]</scope>
    <source>
        <strain evidence="2">MAG AM4</strain>
    </source>
</reference>
<evidence type="ECO:0000313" key="3">
    <source>
        <dbReference type="Proteomes" id="UP000648239"/>
    </source>
</evidence>
<name>A0A8J6Y460_9BACT</name>
<feature type="signal peptide" evidence="1">
    <location>
        <begin position="1"/>
        <end position="23"/>
    </location>
</feature>
<sequence>MRRFSFFVFAFCLCHALLPLSHSEEGPPADWPTIEEHSVRAAEAATVSSVPAVDDPDIGLREVQRVRFPPPLSAYEGFQGFPGSPYVVAYGGRGQMFSLNPTSGELLNWHSYGNSGFREAIGGDDNRRRIILPGSASWWSRERTRILDGTDPSNVFEIADSEPCGTWAAVIPGAAMGIVSGDGCRNLIDLDTGEILKSMGSRGGRVYGALRNGVPAVLIQNGQSWNDLSYSLYSLENPARPVLWYTAELVRDARLYFDRSYTIFVAASGSGARIHDLASGRLLASIPPPAADIGAAIVEGDGARVLAHGRRDGVELFDLTDPAAPRSIATVEMEILRDYRSLKAHPSEPWLAVLTEEPSGVTVLDARDGSVLLRHETPDLVLRTMTWTETGEGVPAIALFGYLSGARTGEQPEGGYSVIETVRIDPAGGDEPAVRMAPVVPQKIQAVLPVAGRYAAVLDLGVNAVLLVDGSDGSVSDATGYDDYGVSDEYEVLAASGGDAFVAGSAIGLNVFDVVQGNLIRRESLSYLWEDCCINAVEALSDGTVVILHREWIETRAPDGAVGRLSLDRDYLRMRVNGDGTRAALSSGKVWYGSNDATAMIDLADRSSPRLLWERTDGAHFADFVRDGSVAALTVTAGWYGFAPRLVDTATGEPLGDAGEAAPTIYYYAPGAAYGTGAGSRLVYWYWTAIGWGSAVYDVGTGTPALLNLSEEYFCSSDHTVRSDGKSAYEFRSRSVYLAQPDGSFRPYGVMDADQARQLRYGFLIGRSWTPPNEWRDMVFVRDPEMNRPPTATAGPDQVAECDASGVPVLLDGSGSSDPDSTPGTDDDIALYAWTVDGDPAGDGETVEVSLGLGSHAISLMVTDQLGLIGIDEAVVNVEDTLPPELNLYLEPVLRPGPVWANEWQISVTATDQCDGDLEPGVWVSAVLDGEISYVPAGSNSIELRSGRKGSEVLLYGPDRAFLDSILSRGRQDGGLAVEPGLAVGLVTLPAPPRGVHRDTVAVYRLDDAGMLAGAAAYGEGADLWIISRAQDRSGHESEASLSLREIRLEFCAEAPGNLECLSGENGS</sequence>
<dbReference type="Gene3D" id="2.60.40.10">
    <property type="entry name" value="Immunoglobulins"/>
    <property type="match status" value="1"/>
</dbReference>
<evidence type="ECO:0000313" key="2">
    <source>
        <dbReference type="EMBL" id="MBD3869034.1"/>
    </source>
</evidence>
<organism evidence="2 3">
    <name type="scientific">Candidatus Polarisedimenticola svalbardensis</name>
    <dbReference type="NCBI Taxonomy" id="2886004"/>
    <lineage>
        <taxon>Bacteria</taxon>
        <taxon>Pseudomonadati</taxon>
        <taxon>Acidobacteriota</taxon>
        <taxon>Candidatus Polarisedimenticolia</taxon>
        <taxon>Candidatus Polarisedimenticolales</taxon>
        <taxon>Candidatus Polarisedimenticolaceae</taxon>
        <taxon>Candidatus Polarisedimenticola</taxon>
    </lineage>
</organism>
<proteinExistence type="predicted"/>
<protein>
    <recommendedName>
        <fullName evidence="4">PKD/Chitinase domain-containing protein</fullName>
    </recommendedName>
</protein>
<comment type="caution">
    <text evidence="2">The sequence shown here is derived from an EMBL/GenBank/DDBJ whole genome shotgun (WGS) entry which is preliminary data.</text>
</comment>
<dbReference type="InterPro" id="IPR015943">
    <property type="entry name" value="WD40/YVTN_repeat-like_dom_sf"/>
</dbReference>
<gene>
    <name evidence="2" type="ORF">IFK94_13000</name>
</gene>
<dbReference type="EMBL" id="JACXWD010000055">
    <property type="protein sequence ID" value="MBD3869034.1"/>
    <property type="molecule type" value="Genomic_DNA"/>
</dbReference>
<evidence type="ECO:0008006" key="4">
    <source>
        <dbReference type="Google" id="ProtNLM"/>
    </source>
</evidence>
<dbReference type="InterPro" id="IPR011048">
    <property type="entry name" value="Haem_d1_sf"/>
</dbReference>
<evidence type="ECO:0000256" key="1">
    <source>
        <dbReference type="SAM" id="SignalP"/>
    </source>
</evidence>
<dbReference type="SUPFAM" id="SSF51004">
    <property type="entry name" value="C-terminal (heme d1) domain of cytochrome cd1-nitrite reductase"/>
    <property type="match status" value="1"/>
</dbReference>
<keyword evidence="1" id="KW-0732">Signal</keyword>
<feature type="chain" id="PRO_5035249985" description="PKD/Chitinase domain-containing protein" evidence="1">
    <location>
        <begin position="24"/>
        <end position="1068"/>
    </location>
</feature>
<dbReference type="AlphaFoldDB" id="A0A8J6Y460"/>
<dbReference type="Proteomes" id="UP000648239">
    <property type="component" value="Unassembled WGS sequence"/>
</dbReference>